<dbReference type="GO" id="GO:0032153">
    <property type="term" value="C:cell division site"/>
    <property type="evidence" value="ECO:0007669"/>
    <property type="project" value="UniProtKB-UniRule"/>
</dbReference>
<protein>
    <recommendedName>
        <fullName evidence="8">Cell division protein DivIB</fullName>
    </recommendedName>
</protein>
<dbReference type="GO" id="GO:0043093">
    <property type="term" value="P:FtsZ-dependent cytokinesis"/>
    <property type="evidence" value="ECO:0007669"/>
    <property type="project" value="UniProtKB-UniRule"/>
</dbReference>
<evidence type="ECO:0000256" key="3">
    <source>
        <dbReference type="ARBA" id="ARBA00022618"/>
    </source>
</evidence>
<dbReference type="InterPro" id="IPR034746">
    <property type="entry name" value="POTRA"/>
</dbReference>
<evidence type="ECO:0000256" key="5">
    <source>
        <dbReference type="ARBA" id="ARBA00022989"/>
    </source>
</evidence>
<dbReference type="PROSITE" id="PS51779">
    <property type="entry name" value="POTRA"/>
    <property type="match status" value="1"/>
</dbReference>
<evidence type="ECO:0000256" key="1">
    <source>
        <dbReference type="ARBA" id="ARBA00004370"/>
    </source>
</evidence>
<keyword evidence="4 8" id="KW-0812">Transmembrane</keyword>
<dbReference type="InterPro" id="IPR005548">
    <property type="entry name" value="Cell_div_FtsQ/DivIB_C"/>
</dbReference>
<comment type="function">
    <text evidence="8">Cell division protein that may be involved in stabilizing or promoting the assembly of the division complex.</text>
</comment>
<dbReference type="EMBL" id="FNNC01000001">
    <property type="protein sequence ID" value="SDW02846.1"/>
    <property type="molecule type" value="Genomic_DNA"/>
</dbReference>
<keyword evidence="2 8" id="KW-1003">Cell membrane</keyword>
<evidence type="ECO:0000256" key="2">
    <source>
        <dbReference type="ARBA" id="ARBA00022475"/>
    </source>
</evidence>
<dbReference type="RefSeq" id="WP_091610213.1">
    <property type="nucleotide sequence ID" value="NZ_FNNC01000001.1"/>
</dbReference>
<keyword evidence="12" id="KW-1185">Reference proteome</keyword>
<organism evidence="11 12">
    <name type="scientific">Marinococcus luteus</name>
    <dbReference type="NCBI Taxonomy" id="1122204"/>
    <lineage>
        <taxon>Bacteria</taxon>
        <taxon>Bacillati</taxon>
        <taxon>Bacillota</taxon>
        <taxon>Bacilli</taxon>
        <taxon>Bacillales</taxon>
        <taxon>Bacillaceae</taxon>
        <taxon>Marinococcus</taxon>
    </lineage>
</organism>
<evidence type="ECO:0000256" key="8">
    <source>
        <dbReference type="HAMAP-Rule" id="MF_00912"/>
    </source>
</evidence>
<gene>
    <name evidence="8" type="primary">divIB</name>
    <name evidence="11" type="ORF">SAMN05421781_0180</name>
</gene>
<feature type="region of interest" description="Disordered" evidence="9">
    <location>
        <begin position="250"/>
        <end position="299"/>
    </location>
</feature>
<dbReference type="HAMAP" id="MF_00912">
    <property type="entry name" value="DivIB"/>
    <property type="match status" value="1"/>
</dbReference>
<dbReference type="Gene3D" id="3.40.50.10960">
    <property type="match status" value="1"/>
</dbReference>
<dbReference type="PANTHER" id="PTHR37820">
    <property type="entry name" value="CELL DIVISION PROTEIN DIVIB"/>
    <property type="match status" value="1"/>
</dbReference>
<comment type="similarity">
    <text evidence="8">Belongs to the FtsQ/DivIB family. DivIB subfamily.</text>
</comment>
<dbReference type="Proteomes" id="UP000199488">
    <property type="component" value="Unassembled WGS sequence"/>
</dbReference>
<feature type="domain" description="POTRA" evidence="10">
    <location>
        <begin position="53"/>
        <end position="121"/>
    </location>
</feature>
<accession>A0A1H2Q6Q3</accession>
<evidence type="ECO:0000259" key="10">
    <source>
        <dbReference type="PROSITE" id="PS51779"/>
    </source>
</evidence>
<proteinExistence type="inferred from homology"/>
<comment type="subcellular location">
    <subcellularLocation>
        <location evidence="8">Cell membrane</location>
        <topology evidence="8">Single-pass type II membrane protein</topology>
    </subcellularLocation>
    <subcellularLocation>
        <location evidence="1">Membrane</location>
    </subcellularLocation>
    <text evidence="8">Localizes to the division septum.</text>
</comment>
<evidence type="ECO:0000256" key="7">
    <source>
        <dbReference type="ARBA" id="ARBA00023306"/>
    </source>
</evidence>
<keyword evidence="6 8" id="KW-0472">Membrane</keyword>
<dbReference type="PANTHER" id="PTHR37820:SF1">
    <property type="entry name" value="CELL DIVISION PROTEIN FTSQ"/>
    <property type="match status" value="1"/>
</dbReference>
<reference evidence="11 12" key="1">
    <citation type="submission" date="2016-10" db="EMBL/GenBank/DDBJ databases">
        <authorList>
            <person name="de Groot N.N."/>
        </authorList>
    </citation>
    <scope>NUCLEOTIDE SEQUENCE [LARGE SCALE GENOMIC DNA]</scope>
    <source>
        <strain evidence="11 12">DSM 23126</strain>
    </source>
</reference>
<dbReference type="STRING" id="1122204.SAMN05421781_0180"/>
<dbReference type="InterPro" id="IPR026580">
    <property type="entry name" value="DivIB"/>
</dbReference>
<sequence>MRKPNDGKLVSLEEHHPSLKEQRRQKSRRRLFIYLAVFFVLIGLVIYFQSPLSHIRSIETSGSQFTEKQVIKEESGARIGTNIWEMDRNVIKNNVEKLPAIQEAEVTRSGPATVNIDVTEYEKVAYTQAEGAYAPVLENGYALADDVDSELPADAPLLQNFENEDRLEAFAEELGKLGEGVTNRISEVYFDPSENEEDNITLYMNDGLEVRSSVSGFSEYMSSYPSIARNIDAGQNGVLYMMRAPYFEAADTGDGSEEENEGTQEMPEESFIEGNDTPEGAESGAADGEENDSANEAQQ</sequence>
<keyword evidence="7 8" id="KW-0131">Cell cycle</keyword>
<dbReference type="Gene3D" id="3.10.20.310">
    <property type="entry name" value="membrane protein fhac"/>
    <property type="match status" value="1"/>
</dbReference>
<evidence type="ECO:0000313" key="12">
    <source>
        <dbReference type="Proteomes" id="UP000199488"/>
    </source>
</evidence>
<dbReference type="InterPro" id="IPR013685">
    <property type="entry name" value="POTRA_FtsQ_type"/>
</dbReference>
<dbReference type="Pfam" id="PF03799">
    <property type="entry name" value="FtsQ_DivIB_C"/>
    <property type="match status" value="1"/>
</dbReference>
<evidence type="ECO:0000256" key="6">
    <source>
        <dbReference type="ARBA" id="ARBA00023136"/>
    </source>
</evidence>
<evidence type="ECO:0000256" key="4">
    <source>
        <dbReference type="ARBA" id="ARBA00022692"/>
    </source>
</evidence>
<keyword evidence="3 8" id="KW-0132">Cell division</keyword>
<keyword evidence="5 8" id="KW-1133">Transmembrane helix</keyword>
<dbReference type="Pfam" id="PF08478">
    <property type="entry name" value="POTRA_1"/>
    <property type="match status" value="1"/>
</dbReference>
<dbReference type="InterPro" id="IPR050487">
    <property type="entry name" value="FtsQ_DivIB"/>
</dbReference>
<evidence type="ECO:0000313" key="11">
    <source>
        <dbReference type="EMBL" id="SDW02846.1"/>
    </source>
</evidence>
<evidence type="ECO:0000256" key="9">
    <source>
        <dbReference type="SAM" id="MobiDB-lite"/>
    </source>
</evidence>
<dbReference type="OrthoDB" id="1819027at2"/>
<feature type="compositionally biased region" description="Acidic residues" evidence="9">
    <location>
        <begin position="254"/>
        <end position="271"/>
    </location>
</feature>
<dbReference type="GO" id="GO:0005886">
    <property type="term" value="C:plasma membrane"/>
    <property type="evidence" value="ECO:0007669"/>
    <property type="project" value="UniProtKB-SubCell"/>
</dbReference>
<feature type="transmembrane region" description="Helical" evidence="8">
    <location>
        <begin position="31"/>
        <end position="48"/>
    </location>
</feature>
<dbReference type="AlphaFoldDB" id="A0A1H2Q6Q3"/>
<feature type="region of interest" description="Disordered" evidence="9">
    <location>
        <begin position="1"/>
        <end position="21"/>
    </location>
</feature>
<name>A0A1H2Q6Q3_9BACI</name>